<organism evidence="7 8">
    <name type="scientific">Chironomus riparius</name>
    <dbReference type="NCBI Taxonomy" id="315576"/>
    <lineage>
        <taxon>Eukaryota</taxon>
        <taxon>Metazoa</taxon>
        <taxon>Ecdysozoa</taxon>
        <taxon>Arthropoda</taxon>
        <taxon>Hexapoda</taxon>
        <taxon>Insecta</taxon>
        <taxon>Pterygota</taxon>
        <taxon>Neoptera</taxon>
        <taxon>Endopterygota</taxon>
        <taxon>Diptera</taxon>
        <taxon>Nematocera</taxon>
        <taxon>Chironomoidea</taxon>
        <taxon>Chironomidae</taxon>
        <taxon>Chironominae</taxon>
        <taxon>Chironomus</taxon>
    </lineage>
</organism>
<evidence type="ECO:0000256" key="4">
    <source>
        <dbReference type="ARBA" id="ARBA00070201"/>
    </source>
</evidence>
<accession>A0A9N9RU31</accession>
<dbReference type="Proteomes" id="UP001153620">
    <property type="component" value="Chromosome 2"/>
</dbReference>
<dbReference type="PANTHER" id="PTHR14359:SF6">
    <property type="entry name" value="PHOSPHOPANTOTHENOYLCYSTEINE DECARBOXYLASE"/>
    <property type="match status" value="1"/>
</dbReference>
<dbReference type="GO" id="GO:0004633">
    <property type="term" value="F:phosphopantothenoylcysteine decarboxylase activity"/>
    <property type="evidence" value="ECO:0007669"/>
    <property type="project" value="TreeGrafter"/>
</dbReference>
<keyword evidence="8" id="KW-1185">Reference proteome</keyword>
<proteinExistence type="inferred from homology"/>
<keyword evidence="1" id="KW-0173">Coenzyme A biosynthesis</keyword>
<dbReference type="PANTHER" id="PTHR14359">
    <property type="entry name" value="HOMO-OLIGOMERIC FLAVIN CONTAINING CYS DECARBOXYLASE FAMILY"/>
    <property type="match status" value="1"/>
</dbReference>
<evidence type="ECO:0000313" key="8">
    <source>
        <dbReference type="Proteomes" id="UP001153620"/>
    </source>
</evidence>
<dbReference type="OrthoDB" id="1532798at2759"/>
<dbReference type="FunFam" id="3.40.50.1950:FF:000004">
    <property type="entry name" value="Phosphopantothenoylcysteine decarboxylase"/>
    <property type="match status" value="1"/>
</dbReference>
<name>A0A9N9RU31_9DIPT</name>
<dbReference type="Gene3D" id="3.40.50.1950">
    <property type="entry name" value="Flavin prenyltransferase-like"/>
    <property type="match status" value="1"/>
</dbReference>
<evidence type="ECO:0000256" key="5">
    <source>
        <dbReference type="ARBA" id="ARBA00082063"/>
    </source>
</evidence>
<comment type="similarity">
    <text evidence="2">Belongs to the HFCD (homooligomeric flavin containing Cys decarboxylase) superfamily.</text>
</comment>
<evidence type="ECO:0000256" key="1">
    <source>
        <dbReference type="ARBA" id="ARBA00022993"/>
    </source>
</evidence>
<dbReference type="SUPFAM" id="SSF52507">
    <property type="entry name" value="Homo-oligomeric flavin-containing Cys decarboxylases, HFCD"/>
    <property type="match status" value="1"/>
</dbReference>
<dbReference type="GO" id="GO:0010181">
    <property type="term" value="F:FMN binding"/>
    <property type="evidence" value="ECO:0007669"/>
    <property type="project" value="TreeGrafter"/>
</dbReference>
<dbReference type="GO" id="GO:0015937">
    <property type="term" value="P:coenzyme A biosynthetic process"/>
    <property type="evidence" value="ECO:0007669"/>
    <property type="project" value="UniProtKB-KW"/>
</dbReference>
<dbReference type="GO" id="GO:0071513">
    <property type="term" value="C:phosphopantothenoylcysteine decarboxylase complex"/>
    <property type="evidence" value="ECO:0007669"/>
    <property type="project" value="TreeGrafter"/>
</dbReference>
<gene>
    <name evidence="7" type="ORF">CHIRRI_LOCUS6509</name>
</gene>
<dbReference type="Pfam" id="PF02441">
    <property type="entry name" value="Flavoprotein"/>
    <property type="match status" value="1"/>
</dbReference>
<evidence type="ECO:0000256" key="3">
    <source>
        <dbReference type="ARBA" id="ARBA00056708"/>
    </source>
</evidence>
<feature type="domain" description="Flavoprotein" evidence="6">
    <location>
        <begin position="13"/>
        <end position="187"/>
    </location>
</feature>
<dbReference type="InterPro" id="IPR003382">
    <property type="entry name" value="Flavoprotein"/>
</dbReference>
<evidence type="ECO:0000256" key="2">
    <source>
        <dbReference type="ARBA" id="ARBA00038350"/>
    </source>
</evidence>
<sequence length="199" mass="22381">MFTQQKMMMAKSKNILIGCTGSVAAIKLPNIISELKSKDPSVNIRVVLTSKALQFVSKEDIAAEVFLDEHEWTMWKKRGDPVLHIDLVKWADIFVIAPLDANTLGKISSGICDNLLTCVARAWDLEKPLVFCPAMNTKMFLHPITRKQIEELKDYGYIEIRPISKTLMCGDTGMGAMAEYTTVVDITFAHLNSVKFERQ</sequence>
<dbReference type="EMBL" id="OU895878">
    <property type="protein sequence ID" value="CAG9803611.1"/>
    <property type="molecule type" value="Genomic_DNA"/>
</dbReference>
<dbReference type="AlphaFoldDB" id="A0A9N9RU31"/>
<dbReference type="InterPro" id="IPR036551">
    <property type="entry name" value="Flavin_trans-like"/>
</dbReference>
<reference evidence="7" key="2">
    <citation type="submission" date="2022-10" db="EMBL/GenBank/DDBJ databases">
        <authorList>
            <consortium name="ENA_rothamsted_submissions"/>
            <consortium name="culmorum"/>
            <person name="King R."/>
        </authorList>
    </citation>
    <scope>NUCLEOTIDE SEQUENCE</scope>
</reference>
<comment type="function">
    <text evidence="3">Catalyzes the decarboxylation of the cysteine moiety of 4-phosphopantothenoylcysteine to form 4'-phosphopantotheine and this reaction forms part of the biosynthesis of coenzyme A.</text>
</comment>
<evidence type="ECO:0000259" key="6">
    <source>
        <dbReference type="Pfam" id="PF02441"/>
    </source>
</evidence>
<evidence type="ECO:0000313" key="7">
    <source>
        <dbReference type="EMBL" id="CAG9803611.1"/>
    </source>
</evidence>
<reference evidence="7" key="1">
    <citation type="submission" date="2022-01" db="EMBL/GenBank/DDBJ databases">
        <authorList>
            <person name="King R."/>
        </authorList>
    </citation>
    <scope>NUCLEOTIDE SEQUENCE</scope>
</reference>
<protein>
    <recommendedName>
        <fullName evidence="4">Phosphopantothenoylcysteine decarboxylase</fullName>
    </recommendedName>
    <alternativeName>
        <fullName evidence="5">CoaC</fullName>
    </alternativeName>
</protein>